<reference evidence="4" key="1">
    <citation type="submission" date="2023-04" db="EMBL/GenBank/DDBJ databases">
        <title>Candida boidinii NBRC 10035.</title>
        <authorList>
            <person name="Ichikawa N."/>
            <person name="Sato H."/>
            <person name="Tonouchi N."/>
        </authorList>
    </citation>
    <scope>NUCLEOTIDE SEQUENCE</scope>
    <source>
        <strain evidence="4">NBRC 10035</strain>
    </source>
</reference>
<sequence>MSNKSLRELRIKRKRTEDPIKTLVIEDRQVKRSKSTHFVYKLAKTDERDIANSKVLVQTANSKNPSHKTFSLGKGEEKEPEVTAELLDMVNEYLNIHGEENTSKPLKRRQSTDPVNTERPNFSSSKGNNGSGDYVYDVYYIDKVPLSSAELSNPDVGYLKLADEDLDLIPDEDSDDEFDGNYDDEDSNSENYYANDYPEDEDGGYDDEEYLDSEERTAAEEDELDMASDGDVIPSDDQDDEYQIAHDRKQFKHDDYVQENGLNSDSQFSSLYEDMLKNSNAGPINLLDDPSGNQPTSANIAEDADDEEYEKQNFFPGEEDNELANYRDKIFHRLNKMIQEKDNQK</sequence>
<name>A0A9W6WIZ7_CANBO</name>
<feature type="domain" description="Transcription factor Iwr1" evidence="3">
    <location>
        <begin position="132"/>
        <end position="201"/>
    </location>
</feature>
<feature type="region of interest" description="Disordered" evidence="2">
    <location>
        <begin position="168"/>
        <end position="241"/>
    </location>
</feature>
<keyword evidence="5" id="KW-1185">Reference proteome</keyword>
<feature type="compositionally biased region" description="Acidic residues" evidence="2">
    <location>
        <begin position="220"/>
        <end position="241"/>
    </location>
</feature>
<protein>
    <submittedName>
        <fullName evidence="4">Unnamed protein product</fullName>
    </submittedName>
</protein>
<evidence type="ECO:0000313" key="4">
    <source>
        <dbReference type="EMBL" id="GME72979.1"/>
    </source>
</evidence>
<dbReference type="GO" id="GO:0006606">
    <property type="term" value="P:protein import into nucleus"/>
    <property type="evidence" value="ECO:0007669"/>
    <property type="project" value="InterPro"/>
</dbReference>
<feature type="region of interest" description="Disordered" evidence="2">
    <location>
        <begin position="97"/>
        <end position="129"/>
    </location>
</feature>
<evidence type="ECO:0000256" key="2">
    <source>
        <dbReference type="SAM" id="MobiDB-lite"/>
    </source>
</evidence>
<comment type="similarity">
    <text evidence="1">Belongs to the IWR1/SLC7A6OS family.</text>
</comment>
<organism evidence="4 5">
    <name type="scientific">Candida boidinii</name>
    <name type="common">Yeast</name>
    <dbReference type="NCBI Taxonomy" id="5477"/>
    <lineage>
        <taxon>Eukaryota</taxon>
        <taxon>Fungi</taxon>
        <taxon>Dikarya</taxon>
        <taxon>Ascomycota</taxon>
        <taxon>Saccharomycotina</taxon>
        <taxon>Pichiomycetes</taxon>
        <taxon>Pichiales</taxon>
        <taxon>Pichiaceae</taxon>
        <taxon>Ogataea</taxon>
        <taxon>Ogataea/Candida clade</taxon>
    </lineage>
</organism>
<evidence type="ECO:0000256" key="1">
    <source>
        <dbReference type="ARBA" id="ARBA00010218"/>
    </source>
</evidence>
<dbReference type="PANTHER" id="PTHR28063:SF1">
    <property type="entry name" value="RNA POLYMERASE II NUCLEAR LOCALIZATION PROTEIN IWR1"/>
    <property type="match status" value="1"/>
</dbReference>
<comment type="caution">
    <text evidence="4">The sequence shown here is derived from an EMBL/GenBank/DDBJ whole genome shotgun (WGS) entry which is preliminary data.</text>
</comment>
<dbReference type="PANTHER" id="PTHR28063">
    <property type="entry name" value="RNA POLYMERASE II NUCLEAR LOCALIZATION PROTEIN IWR1"/>
    <property type="match status" value="1"/>
</dbReference>
<dbReference type="EMBL" id="BSXN01001416">
    <property type="protein sequence ID" value="GME72979.1"/>
    <property type="molecule type" value="Genomic_DNA"/>
</dbReference>
<proteinExistence type="inferred from homology"/>
<dbReference type="InterPro" id="IPR040150">
    <property type="entry name" value="Iwr1"/>
</dbReference>
<feature type="compositionally biased region" description="Acidic residues" evidence="2">
    <location>
        <begin position="168"/>
        <end position="188"/>
    </location>
</feature>
<evidence type="ECO:0000259" key="3">
    <source>
        <dbReference type="Pfam" id="PF08574"/>
    </source>
</evidence>
<evidence type="ECO:0000313" key="5">
    <source>
        <dbReference type="Proteomes" id="UP001165120"/>
    </source>
</evidence>
<dbReference type="GO" id="GO:0005737">
    <property type="term" value="C:cytoplasm"/>
    <property type="evidence" value="ECO:0007669"/>
    <property type="project" value="TreeGrafter"/>
</dbReference>
<accession>A0A9W6WIZ7</accession>
<feature type="compositionally biased region" description="Acidic residues" evidence="2">
    <location>
        <begin position="197"/>
        <end position="212"/>
    </location>
</feature>
<dbReference type="InterPro" id="IPR013883">
    <property type="entry name" value="TF_Iwr1_dom"/>
</dbReference>
<dbReference type="Pfam" id="PF08574">
    <property type="entry name" value="Iwr1"/>
    <property type="match status" value="1"/>
</dbReference>
<feature type="region of interest" description="Disordered" evidence="2">
    <location>
        <begin position="281"/>
        <end position="307"/>
    </location>
</feature>
<dbReference type="Proteomes" id="UP001165120">
    <property type="component" value="Unassembled WGS sequence"/>
</dbReference>
<dbReference type="AlphaFoldDB" id="A0A9W6WIZ7"/>
<gene>
    <name evidence="4" type="ORF">Cboi02_000384400</name>
</gene>